<protein>
    <recommendedName>
        <fullName evidence="9">Glycosyltransferase RgtA/B/C/D-like domain-containing protein</fullName>
    </recommendedName>
</protein>
<dbReference type="AlphaFoldDB" id="A0A1G1V316"/>
<feature type="transmembrane region" description="Helical" evidence="8">
    <location>
        <begin position="326"/>
        <end position="344"/>
    </location>
</feature>
<evidence type="ECO:0000256" key="7">
    <source>
        <dbReference type="ARBA" id="ARBA00023136"/>
    </source>
</evidence>
<feature type="transmembrane region" description="Helical" evidence="8">
    <location>
        <begin position="301"/>
        <end position="320"/>
    </location>
</feature>
<dbReference type="PANTHER" id="PTHR33908">
    <property type="entry name" value="MANNOSYLTRANSFERASE YKCB-RELATED"/>
    <property type="match status" value="1"/>
</dbReference>
<dbReference type="STRING" id="1797513.A2782_02870"/>
<evidence type="ECO:0000256" key="2">
    <source>
        <dbReference type="ARBA" id="ARBA00022475"/>
    </source>
</evidence>
<dbReference type="GO" id="GO:0009103">
    <property type="term" value="P:lipopolysaccharide biosynthetic process"/>
    <property type="evidence" value="ECO:0007669"/>
    <property type="project" value="UniProtKB-ARBA"/>
</dbReference>
<evidence type="ECO:0000259" key="9">
    <source>
        <dbReference type="Pfam" id="PF13231"/>
    </source>
</evidence>
<evidence type="ECO:0000256" key="3">
    <source>
        <dbReference type="ARBA" id="ARBA00022676"/>
    </source>
</evidence>
<feature type="transmembrane region" description="Helical" evidence="8">
    <location>
        <begin position="274"/>
        <end position="292"/>
    </location>
</feature>
<evidence type="ECO:0000313" key="10">
    <source>
        <dbReference type="EMBL" id="OGY09755.1"/>
    </source>
</evidence>
<feature type="domain" description="Glycosyltransferase RgtA/B/C/D-like" evidence="9">
    <location>
        <begin position="67"/>
        <end position="219"/>
    </location>
</feature>
<dbReference type="EMBL" id="MHBW01000005">
    <property type="protein sequence ID" value="OGY09755.1"/>
    <property type="molecule type" value="Genomic_DNA"/>
</dbReference>
<feature type="transmembrane region" description="Helical" evidence="8">
    <location>
        <begin position="116"/>
        <end position="133"/>
    </location>
</feature>
<evidence type="ECO:0000256" key="4">
    <source>
        <dbReference type="ARBA" id="ARBA00022679"/>
    </source>
</evidence>
<comment type="caution">
    <text evidence="10">The sequence shown here is derived from an EMBL/GenBank/DDBJ whole genome shotgun (WGS) entry which is preliminary data.</text>
</comment>
<keyword evidence="5 8" id="KW-0812">Transmembrane</keyword>
<name>A0A1G1V316_9BACT</name>
<evidence type="ECO:0000256" key="8">
    <source>
        <dbReference type="SAM" id="Phobius"/>
    </source>
</evidence>
<gene>
    <name evidence="10" type="ORF">A2782_02870</name>
</gene>
<dbReference type="GO" id="GO:0016763">
    <property type="term" value="F:pentosyltransferase activity"/>
    <property type="evidence" value="ECO:0007669"/>
    <property type="project" value="TreeGrafter"/>
</dbReference>
<feature type="transmembrane region" description="Helical" evidence="8">
    <location>
        <begin position="90"/>
        <end position="110"/>
    </location>
</feature>
<feature type="transmembrane region" description="Helical" evidence="8">
    <location>
        <begin position="56"/>
        <end position="78"/>
    </location>
</feature>
<organism evidence="10 11">
    <name type="scientific">Candidatus Blackburnbacteria bacterium RIFCSPHIGHO2_01_FULL_43_15b</name>
    <dbReference type="NCBI Taxonomy" id="1797513"/>
    <lineage>
        <taxon>Bacteria</taxon>
        <taxon>Candidatus Blackburniibacteriota</taxon>
    </lineage>
</organism>
<proteinExistence type="predicted"/>
<dbReference type="PANTHER" id="PTHR33908:SF11">
    <property type="entry name" value="MEMBRANE PROTEIN"/>
    <property type="match status" value="1"/>
</dbReference>
<keyword evidence="7 8" id="KW-0472">Membrane</keyword>
<dbReference type="Proteomes" id="UP000177967">
    <property type="component" value="Unassembled WGS sequence"/>
</dbReference>
<evidence type="ECO:0000313" key="11">
    <source>
        <dbReference type="Proteomes" id="UP000177967"/>
    </source>
</evidence>
<reference evidence="10 11" key="1">
    <citation type="journal article" date="2016" name="Nat. Commun.">
        <title>Thousands of microbial genomes shed light on interconnected biogeochemical processes in an aquifer system.</title>
        <authorList>
            <person name="Anantharaman K."/>
            <person name="Brown C.T."/>
            <person name="Hug L.A."/>
            <person name="Sharon I."/>
            <person name="Castelle C.J."/>
            <person name="Probst A.J."/>
            <person name="Thomas B.C."/>
            <person name="Singh A."/>
            <person name="Wilkins M.J."/>
            <person name="Karaoz U."/>
            <person name="Brodie E.L."/>
            <person name="Williams K.H."/>
            <person name="Hubbard S.S."/>
            <person name="Banfield J.F."/>
        </authorList>
    </citation>
    <scope>NUCLEOTIDE SEQUENCE [LARGE SCALE GENOMIC DNA]</scope>
</reference>
<feature type="transmembrane region" description="Helical" evidence="8">
    <location>
        <begin position="163"/>
        <end position="181"/>
    </location>
</feature>
<keyword evidence="2" id="KW-1003">Cell membrane</keyword>
<keyword evidence="4" id="KW-0808">Transferase</keyword>
<dbReference type="InterPro" id="IPR038731">
    <property type="entry name" value="RgtA/B/C-like"/>
</dbReference>
<evidence type="ECO:0000256" key="5">
    <source>
        <dbReference type="ARBA" id="ARBA00022692"/>
    </source>
</evidence>
<dbReference type="GO" id="GO:0005886">
    <property type="term" value="C:plasma membrane"/>
    <property type="evidence" value="ECO:0007669"/>
    <property type="project" value="UniProtKB-SubCell"/>
</dbReference>
<keyword evidence="3" id="KW-0328">Glycosyltransferase</keyword>
<dbReference type="InterPro" id="IPR050297">
    <property type="entry name" value="LipidA_mod_glycosyltrf_83"/>
</dbReference>
<feature type="transmembrane region" description="Helical" evidence="8">
    <location>
        <begin position="202"/>
        <end position="220"/>
    </location>
</feature>
<feature type="transmembrane region" description="Helical" evidence="8">
    <location>
        <begin position="351"/>
        <end position="371"/>
    </location>
</feature>
<sequence>MYKVGFLLAFITTSFVYGLFLNRVPVHLNQDELGFSINAYSIAKTGMDENGRVMPIYFWHLGVMWATPAIVYLTAGVLKFFPLSEEFIRLPSVFVGLANLVLIWCLAKAYFKCEKWALAVVILLATTPVNFIHSRLLLDNLYPVPFVIAWLLCLLKYFEGKKIWVLLAGLFLLGAGMYTYHAARIMMPFYFLLTLLVVRRNYLKLSLAFAAPLAPLIWWFSKYPDTLFADQVKYTGIYKLNLFHRLDVYLNYFNPKFLFFTGDQSLIHSTHRSGVFLIPLLIFIPVGIYFLWKKKDTFNRLLLAGFFTSPIAATIAGDHYRISRALFILPFATLIAVAGLKALLSVRDIRWKLTCIFLVLLIPLQFAVFYYDYMTKYRVRSYSWFNDNIPGVLESTISYVKENQVEQIYLDRRVNFIDRYWKFYTLRANTPELLSKAVYQDPYSLVLETMPEKSLIVYNFNHIDGQKKTLGPFKKVKEIIEPDGVSKFYLFAN</sequence>
<keyword evidence="6 8" id="KW-1133">Transmembrane helix</keyword>
<evidence type="ECO:0000256" key="1">
    <source>
        <dbReference type="ARBA" id="ARBA00004651"/>
    </source>
</evidence>
<dbReference type="Pfam" id="PF13231">
    <property type="entry name" value="PMT_2"/>
    <property type="match status" value="1"/>
</dbReference>
<evidence type="ECO:0000256" key="6">
    <source>
        <dbReference type="ARBA" id="ARBA00022989"/>
    </source>
</evidence>
<accession>A0A1G1V316</accession>
<comment type="subcellular location">
    <subcellularLocation>
        <location evidence="1">Cell membrane</location>
        <topology evidence="1">Multi-pass membrane protein</topology>
    </subcellularLocation>
</comment>